<keyword evidence="6" id="KW-1185">Reference proteome</keyword>
<proteinExistence type="inferred from homology"/>
<dbReference type="SUPFAM" id="SSF56801">
    <property type="entry name" value="Acetyl-CoA synthetase-like"/>
    <property type="match status" value="1"/>
</dbReference>
<evidence type="ECO:0000259" key="4">
    <source>
        <dbReference type="Pfam" id="PF13193"/>
    </source>
</evidence>
<dbReference type="Gene3D" id="3.30.300.30">
    <property type="match status" value="1"/>
</dbReference>
<dbReference type="Pfam" id="PF13193">
    <property type="entry name" value="AMP-binding_C"/>
    <property type="match status" value="1"/>
</dbReference>
<feature type="domain" description="AMP-binding enzyme C-terminal" evidence="4">
    <location>
        <begin position="395"/>
        <end position="457"/>
    </location>
</feature>
<dbReference type="InterPro" id="IPR000873">
    <property type="entry name" value="AMP-dep_synth/lig_dom"/>
</dbReference>
<sequence length="474" mass="47801">MSADTLPGLLERLAAERPEAAALVSLSRPPLSRAAFAAQARRVAEGLARQGIGPGDRVALLLPNRPEFMVLLLALARLGATAVPLDPRCGVEDLATLLSRARAAAVAVSWDGGGQLPKRLSAGLELARAPLRCVIGLDAGGTATLAGLPVLPWKSLDAMPEREAVEATPEAVCLALPAGEARLALHRQGSVTGHGRAVATALGLDEASAVLPALSLASPDALAAALAALSAGARLLCQEEAGATATDSLARAHGATHLLAGPADLAALGGMVARRPYAALTFAGAAGPVEAPGLPLREIWGSAETQGLFALREEAGFRPVHPASLRLEGEALAIRAPSLLAGYCGGGEALTADGFLDTGLPAALAGESFQLTGPRADGAFRRDGMVVSPAAVARFLARQPGVEEALAVGTPAGLLVAFIRPVADAPAEEGILLAACREALAAPCCPDRIVMVEQLPEAPAEAAAALALMPAAEA</sequence>
<organism evidence="5 6">
    <name type="scientific">Roseomonas marmotae</name>
    <dbReference type="NCBI Taxonomy" id="2768161"/>
    <lineage>
        <taxon>Bacteria</taxon>
        <taxon>Pseudomonadati</taxon>
        <taxon>Pseudomonadota</taxon>
        <taxon>Alphaproteobacteria</taxon>
        <taxon>Acetobacterales</taxon>
        <taxon>Roseomonadaceae</taxon>
        <taxon>Roseomonas</taxon>
    </lineage>
</organism>
<dbReference type="Pfam" id="PF00501">
    <property type="entry name" value="AMP-binding"/>
    <property type="match status" value="1"/>
</dbReference>
<dbReference type="InterPro" id="IPR042099">
    <property type="entry name" value="ANL_N_sf"/>
</dbReference>
<accession>A0ABS3KA12</accession>
<dbReference type="PANTHER" id="PTHR43201:SF5">
    <property type="entry name" value="MEDIUM-CHAIN ACYL-COA LIGASE ACSF2, MITOCHONDRIAL"/>
    <property type="match status" value="1"/>
</dbReference>
<evidence type="ECO:0000256" key="1">
    <source>
        <dbReference type="ARBA" id="ARBA00006432"/>
    </source>
</evidence>
<evidence type="ECO:0000256" key="2">
    <source>
        <dbReference type="ARBA" id="ARBA00022598"/>
    </source>
</evidence>
<dbReference type="Gene3D" id="3.40.50.12780">
    <property type="entry name" value="N-terminal domain of ligase-like"/>
    <property type="match status" value="1"/>
</dbReference>
<evidence type="ECO:0000313" key="6">
    <source>
        <dbReference type="Proteomes" id="UP001518990"/>
    </source>
</evidence>
<dbReference type="Proteomes" id="UP001518990">
    <property type="component" value="Unassembled WGS sequence"/>
</dbReference>
<comment type="similarity">
    <text evidence="1">Belongs to the ATP-dependent AMP-binding enzyme family.</text>
</comment>
<dbReference type="EMBL" id="JACTNF010000001">
    <property type="protein sequence ID" value="MBO1073176.1"/>
    <property type="molecule type" value="Genomic_DNA"/>
</dbReference>
<dbReference type="RefSeq" id="WP_207444795.1">
    <property type="nucleotide sequence ID" value="NZ_CP061091.1"/>
</dbReference>
<protein>
    <submittedName>
        <fullName evidence="5">AMP-binding protein</fullName>
    </submittedName>
</protein>
<evidence type="ECO:0000313" key="5">
    <source>
        <dbReference type="EMBL" id="MBO1073176.1"/>
    </source>
</evidence>
<feature type="domain" description="AMP-dependent synthetase/ligase" evidence="3">
    <location>
        <begin position="11"/>
        <end position="265"/>
    </location>
</feature>
<gene>
    <name evidence="5" type="ORF">IAI60_00985</name>
</gene>
<evidence type="ECO:0000259" key="3">
    <source>
        <dbReference type="Pfam" id="PF00501"/>
    </source>
</evidence>
<name>A0ABS3KA12_9PROT</name>
<dbReference type="PANTHER" id="PTHR43201">
    <property type="entry name" value="ACYL-COA SYNTHETASE"/>
    <property type="match status" value="1"/>
</dbReference>
<comment type="caution">
    <text evidence="5">The sequence shown here is derived from an EMBL/GenBank/DDBJ whole genome shotgun (WGS) entry which is preliminary data.</text>
</comment>
<dbReference type="InterPro" id="IPR025110">
    <property type="entry name" value="AMP-bd_C"/>
</dbReference>
<dbReference type="InterPro" id="IPR045851">
    <property type="entry name" value="AMP-bd_C_sf"/>
</dbReference>
<reference evidence="5 6" key="1">
    <citation type="submission" date="2020-09" db="EMBL/GenBank/DDBJ databases">
        <title>Roseomonas.</title>
        <authorList>
            <person name="Zhu W."/>
        </authorList>
    </citation>
    <scope>NUCLEOTIDE SEQUENCE [LARGE SCALE GENOMIC DNA]</scope>
    <source>
        <strain evidence="5 6">1311</strain>
    </source>
</reference>
<keyword evidence="2" id="KW-0436">Ligase</keyword>